<dbReference type="InterPro" id="IPR043136">
    <property type="entry name" value="B30.2/SPRY_sf"/>
</dbReference>
<dbReference type="PROSITE" id="PS50188">
    <property type="entry name" value="B302_SPRY"/>
    <property type="match status" value="1"/>
</dbReference>
<organism evidence="2 3">
    <name type="scientific">Globodera rostochiensis</name>
    <name type="common">Golden nematode worm</name>
    <name type="synonym">Heterodera rostochiensis</name>
    <dbReference type="NCBI Taxonomy" id="31243"/>
    <lineage>
        <taxon>Eukaryota</taxon>
        <taxon>Metazoa</taxon>
        <taxon>Ecdysozoa</taxon>
        <taxon>Nematoda</taxon>
        <taxon>Chromadorea</taxon>
        <taxon>Rhabditida</taxon>
        <taxon>Tylenchina</taxon>
        <taxon>Tylenchomorpha</taxon>
        <taxon>Tylenchoidea</taxon>
        <taxon>Heteroderidae</taxon>
        <taxon>Heteroderinae</taxon>
        <taxon>Globodera</taxon>
    </lineage>
</organism>
<protein>
    <submittedName>
        <fullName evidence="3">B30.2/SPRY domain-containing protein</fullName>
    </submittedName>
</protein>
<dbReference type="InterPro" id="IPR001870">
    <property type="entry name" value="B30.2/SPRY"/>
</dbReference>
<keyword evidence="2" id="KW-1185">Reference proteome</keyword>
<evidence type="ECO:0000259" key="1">
    <source>
        <dbReference type="PROSITE" id="PS50188"/>
    </source>
</evidence>
<dbReference type="CDD" id="cd12885">
    <property type="entry name" value="SPRY_RanBP_like"/>
    <property type="match status" value="1"/>
</dbReference>
<dbReference type="AlphaFoldDB" id="A0A914H681"/>
<name>A0A914H681_GLORO</name>
<dbReference type="InterPro" id="IPR003877">
    <property type="entry name" value="SPRY_dom"/>
</dbReference>
<accession>A0A914H681</accession>
<dbReference type="Pfam" id="PF00622">
    <property type="entry name" value="SPRY"/>
    <property type="match status" value="1"/>
</dbReference>
<feature type="domain" description="B30.2/SPRY" evidence="1">
    <location>
        <begin position="80"/>
        <end position="240"/>
    </location>
</feature>
<dbReference type="InterPro" id="IPR044736">
    <property type="entry name" value="Gid1/RanBPM/SPLA_SPRY"/>
</dbReference>
<dbReference type="WBParaSite" id="Gr19_v10_g14377.t1">
    <property type="protein sequence ID" value="Gr19_v10_g14377.t1"/>
    <property type="gene ID" value="Gr19_v10_g14377"/>
</dbReference>
<sequence length="240" mass="26962">MGDPLGCGFAFDPPIRTPTHQAAQLWLNSSSTFRGWPKVSEKDYQEVLRPHHSILCKHQPSSLIMLAIRLSDDIDVVRTDHCGFLQCRTDIIFLGPTPQNRWDSAACHKDLALSEPDQLIVQQNGENYEFRSVRAERPIPKGNSGIFYYEVTIVKREDFVSIGLATKQKPLKDEWVGRYEGTYAYQSDGTFWGHAVKGCSRSNGRPHIEGKLSFGVGDVIGCGVNLATRQILHKKWTAFG</sequence>
<dbReference type="InterPro" id="IPR013320">
    <property type="entry name" value="ConA-like_dom_sf"/>
</dbReference>
<reference evidence="3" key="1">
    <citation type="submission" date="2022-11" db="UniProtKB">
        <authorList>
            <consortium name="WormBaseParasite"/>
        </authorList>
    </citation>
    <scope>IDENTIFICATION</scope>
</reference>
<evidence type="ECO:0000313" key="3">
    <source>
        <dbReference type="WBParaSite" id="Gr19_v10_g14377.t1"/>
    </source>
</evidence>
<evidence type="ECO:0000313" key="2">
    <source>
        <dbReference type="Proteomes" id="UP000887572"/>
    </source>
</evidence>
<proteinExistence type="predicted"/>
<dbReference type="SUPFAM" id="SSF49899">
    <property type="entry name" value="Concanavalin A-like lectins/glucanases"/>
    <property type="match status" value="1"/>
</dbReference>
<dbReference type="Gene3D" id="2.60.120.920">
    <property type="match status" value="1"/>
</dbReference>
<dbReference type="Proteomes" id="UP000887572">
    <property type="component" value="Unplaced"/>
</dbReference>